<dbReference type="PANTHER" id="PTHR31956:SF1">
    <property type="entry name" value="NON-SPECIFIC PHOSPHOLIPASE C1"/>
    <property type="match status" value="1"/>
</dbReference>
<dbReference type="InterPro" id="IPR007312">
    <property type="entry name" value="Phosphoesterase"/>
</dbReference>
<dbReference type="GO" id="GO:0042578">
    <property type="term" value="F:phosphoric ester hydrolase activity"/>
    <property type="evidence" value="ECO:0007669"/>
    <property type="project" value="UniProtKB-ARBA"/>
</dbReference>
<dbReference type="AlphaFoldDB" id="A0A538SST1"/>
<proteinExistence type="predicted"/>
<accession>A0A538SST1</accession>
<evidence type="ECO:0000256" key="2">
    <source>
        <dbReference type="SAM" id="SignalP"/>
    </source>
</evidence>
<feature type="signal peptide" evidence="2">
    <location>
        <begin position="1"/>
        <end position="40"/>
    </location>
</feature>
<evidence type="ECO:0000313" key="3">
    <source>
        <dbReference type="EMBL" id="TMQ54439.1"/>
    </source>
</evidence>
<comment type="caution">
    <text evidence="3">The sequence shown here is derived from an EMBL/GenBank/DDBJ whole genome shotgun (WGS) entry which is preliminary data.</text>
</comment>
<dbReference type="Pfam" id="PF04185">
    <property type="entry name" value="Phosphoesterase"/>
    <property type="match status" value="1"/>
</dbReference>
<name>A0A538SST1_UNCEI</name>
<feature type="chain" id="PRO_5022088268" evidence="2">
    <location>
        <begin position="41"/>
        <end position="328"/>
    </location>
</feature>
<dbReference type="Gene3D" id="3.40.720.10">
    <property type="entry name" value="Alkaline Phosphatase, subunit A"/>
    <property type="match status" value="1"/>
</dbReference>
<organism evidence="3 4">
    <name type="scientific">Eiseniibacteriota bacterium</name>
    <dbReference type="NCBI Taxonomy" id="2212470"/>
    <lineage>
        <taxon>Bacteria</taxon>
        <taxon>Candidatus Eiseniibacteriota</taxon>
    </lineage>
</organism>
<protein>
    <submittedName>
        <fullName evidence="3">Acid phosphatase</fullName>
    </submittedName>
</protein>
<dbReference type="InterPro" id="IPR017850">
    <property type="entry name" value="Alkaline_phosphatase_core_sf"/>
</dbReference>
<dbReference type="Proteomes" id="UP000317716">
    <property type="component" value="Unassembled WGS sequence"/>
</dbReference>
<dbReference type="PANTHER" id="PTHR31956">
    <property type="entry name" value="NON-SPECIFIC PHOSPHOLIPASE C4-RELATED"/>
    <property type="match status" value="1"/>
</dbReference>
<dbReference type="EMBL" id="VBOS01000272">
    <property type="protein sequence ID" value="TMQ54439.1"/>
    <property type="molecule type" value="Genomic_DNA"/>
</dbReference>
<keyword evidence="1" id="KW-0378">Hydrolase</keyword>
<evidence type="ECO:0000313" key="4">
    <source>
        <dbReference type="Proteomes" id="UP000317716"/>
    </source>
</evidence>
<sequence>MPRSGRRAQRAAVLGTALAAALAVLAVAALAVGVSSAAPAGPDSAGAVSLAAAAPPRVPAGVPSLEHVIVVVMENKNADVATDPRSCPYTAQLAATWVRFADSHAIAHPSQPNYLALWAGSTLGVDGNSCPAHGAPFNAENLGHALEAAGRTWRAYCEDLPAVGSTACKARGGLYARKHAPWANFKNLDHANERPYSDLAKDIASQRLPGLAFVIPNNCHNTHDCSVSAGDAWLAAELPAMISAVGNRGLVVLTWDEDDRSEDNLILTVFAGQALRPVTVSQRHITHYTVLRTLCDGLGLAPFGAAATESPITDVWLHGIPPADPKKP</sequence>
<keyword evidence="2" id="KW-0732">Signal</keyword>
<reference evidence="3 4" key="1">
    <citation type="journal article" date="2019" name="Nat. Microbiol.">
        <title>Mediterranean grassland soil C-N compound turnover is dependent on rainfall and depth, and is mediated by genomically divergent microorganisms.</title>
        <authorList>
            <person name="Diamond S."/>
            <person name="Andeer P.F."/>
            <person name="Li Z."/>
            <person name="Crits-Christoph A."/>
            <person name="Burstein D."/>
            <person name="Anantharaman K."/>
            <person name="Lane K.R."/>
            <person name="Thomas B.C."/>
            <person name="Pan C."/>
            <person name="Northen T.R."/>
            <person name="Banfield J.F."/>
        </authorList>
    </citation>
    <scope>NUCLEOTIDE SEQUENCE [LARGE SCALE GENOMIC DNA]</scope>
    <source>
        <strain evidence="3">WS_2</strain>
    </source>
</reference>
<evidence type="ECO:0000256" key="1">
    <source>
        <dbReference type="ARBA" id="ARBA00022801"/>
    </source>
</evidence>
<gene>
    <name evidence="3" type="ORF">E6K72_07835</name>
</gene>